<sequence>MRPIREIRCEADLDAAVRRCERRWRAWQQGLRESEIAALLELRLDQAEARLCALPPRENGEGAA</sequence>
<dbReference type="Proteomes" id="UP000029995">
    <property type="component" value="Unassembled WGS sequence"/>
</dbReference>
<gene>
    <name evidence="1" type="ORF">P409_04795</name>
</gene>
<name>A0A0A0DEI8_9PROT</name>
<reference evidence="1 2" key="1">
    <citation type="submission" date="2014-01" db="EMBL/GenBank/DDBJ databases">
        <title>Genome sequence determination for a cystic fibrosis isolate, Inquilinus limosus.</title>
        <authorList>
            <person name="Pino M."/>
            <person name="Di Conza J."/>
            <person name="Gutkind G."/>
        </authorList>
    </citation>
    <scope>NUCLEOTIDE SEQUENCE [LARGE SCALE GENOMIC DNA]</scope>
    <source>
        <strain evidence="1 2">MP06</strain>
    </source>
</reference>
<dbReference type="EMBL" id="JANX01000031">
    <property type="protein sequence ID" value="KGM35377.1"/>
    <property type="molecule type" value="Genomic_DNA"/>
</dbReference>
<dbReference type="OrthoDB" id="9429508at2"/>
<organism evidence="1 2">
    <name type="scientific">Inquilinus limosus MP06</name>
    <dbReference type="NCBI Taxonomy" id="1398085"/>
    <lineage>
        <taxon>Bacteria</taxon>
        <taxon>Pseudomonadati</taxon>
        <taxon>Pseudomonadota</taxon>
        <taxon>Alphaproteobacteria</taxon>
        <taxon>Rhodospirillales</taxon>
        <taxon>Rhodospirillaceae</taxon>
        <taxon>Inquilinus</taxon>
    </lineage>
</organism>
<evidence type="ECO:0000313" key="2">
    <source>
        <dbReference type="Proteomes" id="UP000029995"/>
    </source>
</evidence>
<accession>A0A0A0DEI8</accession>
<comment type="caution">
    <text evidence="1">The sequence shown here is derived from an EMBL/GenBank/DDBJ whole genome shotgun (WGS) entry which is preliminary data.</text>
</comment>
<proteinExistence type="predicted"/>
<dbReference type="RefSeq" id="WP_034832410.1">
    <property type="nucleotide sequence ID" value="NZ_JANX01000031.1"/>
</dbReference>
<protein>
    <submittedName>
        <fullName evidence="1">Uncharacterized protein</fullName>
    </submittedName>
</protein>
<dbReference type="AlphaFoldDB" id="A0A0A0DEI8"/>
<evidence type="ECO:0000313" key="1">
    <source>
        <dbReference type="EMBL" id="KGM35377.1"/>
    </source>
</evidence>